<keyword evidence="2" id="KW-1185">Reference proteome</keyword>
<feature type="compositionally biased region" description="Basic and acidic residues" evidence="1">
    <location>
        <begin position="108"/>
        <end position="118"/>
    </location>
</feature>
<protein>
    <submittedName>
        <fullName evidence="3">Uncharacterized protein</fullName>
    </submittedName>
</protein>
<evidence type="ECO:0000313" key="2">
    <source>
        <dbReference type="Proteomes" id="UP000887565"/>
    </source>
</evidence>
<organism evidence="2 3">
    <name type="scientific">Romanomermis culicivorax</name>
    <name type="common">Nematode worm</name>
    <dbReference type="NCBI Taxonomy" id="13658"/>
    <lineage>
        <taxon>Eukaryota</taxon>
        <taxon>Metazoa</taxon>
        <taxon>Ecdysozoa</taxon>
        <taxon>Nematoda</taxon>
        <taxon>Enoplea</taxon>
        <taxon>Dorylaimia</taxon>
        <taxon>Mermithida</taxon>
        <taxon>Mermithoidea</taxon>
        <taxon>Mermithidae</taxon>
        <taxon>Romanomermis</taxon>
    </lineage>
</organism>
<reference evidence="3" key="1">
    <citation type="submission" date="2022-11" db="UniProtKB">
        <authorList>
            <consortium name="WormBaseParasite"/>
        </authorList>
    </citation>
    <scope>IDENTIFICATION</scope>
</reference>
<evidence type="ECO:0000256" key="1">
    <source>
        <dbReference type="SAM" id="MobiDB-lite"/>
    </source>
</evidence>
<dbReference type="AlphaFoldDB" id="A0A915JDN8"/>
<feature type="region of interest" description="Disordered" evidence="1">
    <location>
        <begin position="98"/>
        <end position="118"/>
    </location>
</feature>
<accession>A0A915JDN8</accession>
<proteinExistence type="predicted"/>
<name>A0A915JDN8_ROMCU</name>
<sequence>MPSLRYGLTWQTKIDKVQDVNGCMEESREYSLSFPTKILNYRPLASDLPEIQHTYSYITGEGTITKLAGKISRTKTDSLKGEDKQQAGEEDATIAVEQKVMEPPSPMKVDDDIATDKL</sequence>
<evidence type="ECO:0000313" key="3">
    <source>
        <dbReference type="WBParaSite" id="nRc.2.0.1.t24629-RA"/>
    </source>
</evidence>
<dbReference type="Proteomes" id="UP000887565">
    <property type="component" value="Unplaced"/>
</dbReference>
<dbReference type="WBParaSite" id="nRc.2.0.1.t24629-RA">
    <property type="protein sequence ID" value="nRc.2.0.1.t24629-RA"/>
    <property type="gene ID" value="nRc.2.0.1.g24629"/>
</dbReference>